<dbReference type="RefSeq" id="WP_072375057.1">
    <property type="nucleotide sequence ID" value="NZ_FNXB01000010.1"/>
</dbReference>
<proteinExistence type="predicted"/>
<dbReference type="STRING" id="501024.RTCCBAU85039_2409"/>
<keyword evidence="4" id="KW-1185">Reference proteome</keyword>
<evidence type="ECO:0000313" key="2">
    <source>
        <dbReference type="EMBL" id="SEN83873.1"/>
    </source>
</evidence>
<evidence type="ECO:0000313" key="3">
    <source>
        <dbReference type="Proteomes" id="UP000183063"/>
    </source>
</evidence>
<evidence type="ECO:0000313" key="4">
    <source>
        <dbReference type="Proteomes" id="UP000198939"/>
    </source>
</evidence>
<evidence type="ECO:0000313" key="1">
    <source>
        <dbReference type="EMBL" id="SEH79526.1"/>
    </source>
</evidence>
<reference evidence="3" key="1">
    <citation type="submission" date="2016-10" db="EMBL/GenBank/DDBJ databases">
        <authorList>
            <person name="Wibberg D."/>
        </authorList>
    </citation>
    <scope>NUCLEOTIDE SEQUENCE [LARGE SCALE GENOMIC DNA]</scope>
</reference>
<protein>
    <submittedName>
        <fullName evidence="1">Uncharacterized protein</fullName>
    </submittedName>
</protein>
<gene>
    <name evidence="1" type="ORF">RTCCBAU85039_2409</name>
    <name evidence="2" type="ORF">SAMN05216228_100849</name>
</gene>
<accession>A0A1H8JT04</accession>
<organism evidence="1 3">
    <name type="scientific">Rhizobium tibeticum</name>
    <dbReference type="NCBI Taxonomy" id="501024"/>
    <lineage>
        <taxon>Bacteria</taxon>
        <taxon>Pseudomonadati</taxon>
        <taxon>Pseudomonadota</taxon>
        <taxon>Alphaproteobacteria</taxon>
        <taxon>Hyphomicrobiales</taxon>
        <taxon>Rhizobiaceae</taxon>
        <taxon>Rhizobium/Agrobacterium group</taxon>
        <taxon>Rhizobium</taxon>
    </lineage>
</organism>
<dbReference type="AlphaFoldDB" id="A0A1H8JT04"/>
<dbReference type="Proteomes" id="UP000183063">
    <property type="component" value="Unassembled WGS sequence"/>
</dbReference>
<reference evidence="1" key="3">
    <citation type="submission" date="2016-10" db="EMBL/GenBank/DDBJ databases">
        <authorList>
            <person name="de Groot N.N."/>
        </authorList>
    </citation>
    <scope>NUCLEOTIDE SEQUENCE [LARGE SCALE GENOMIC DNA]</scope>
    <source>
        <strain evidence="1">CCBAU85039</strain>
    </source>
</reference>
<dbReference type="EMBL" id="FNXB01000010">
    <property type="protein sequence ID" value="SEH79526.1"/>
    <property type="molecule type" value="Genomic_DNA"/>
</dbReference>
<name>A0A1H8JT04_9HYPH</name>
<dbReference type="EMBL" id="FOCV01000008">
    <property type="protein sequence ID" value="SEN83873.1"/>
    <property type="molecule type" value="Genomic_DNA"/>
</dbReference>
<dbReference type="Proteomes" id="UP000198939">
    <property type="component" value="Unassembled WGS sequence"/>
</dbReference>
<reference evidence="2 4" key="2">
    <citation type="submission" date="2016-10" db="EMBL/GenBank/DDBJ databases">
        <authorList>
            <person name="Varghese N."/>
            <person name="Submissions S."/>
        </authorList>
    </citation>
    <scope>NUCLEOTIDE SEQUENCE [LARGE SCALE GENOMIC DNA]</scope>
    <source>
        <strain evidence="2 4">CGMCC 1.7071</strain>
    </source>
</reference>
<dbReference type="OrthoDB" id="9994692at2"/>
<sequence>MTRPLKKELPKGSRIGDYVRRLIAEARDAMPFWQWDNKDVRALGVWAELRGERRIWVLPRELVRDELVLPAIASIEGRQAADAMKRQVPNVLDHYVDLICEDAKRQASARERLAPTTDISWAVVMVVLAALYDRYDGTITANANYERAARRLGVNRAAVRRTDQDFRRRAGMLPELDRAALFAAVRVAIERLAEYDRQIGKRAA</sequence>